<sequence>MARNLNPWQRQKALIPGSIRTQFLFPPSPQLLYLALSAASFLPVATTPIPPMIVP</sequence>
<name>A0A4S3JNL5_9EURO</name>
<gene>
    <name evidence="2" type="ORF">EYZ11_003398</name>
</gene>
<proteinExistence type="predicted"/>
<accession>A0A4S3JNL5</accession>
<comment type="caution">
    <text evidence="2">The sequence shown here is derived from an EMBL/GenBank/DDBJ whole genome shotgun (WGS) entry which is preliminary data.</text>
</comment>
<dbReference type="EMBL" id="SOSA01000086">
    <property type="protein sequence ID" value="THC97135.1"/>
    <property type="molecule type" value="Genomic_DNA"/>
</dbReference>
<evidence type="ECO:0000313" key="3">
    <source>
        <dbReference type="Proteomes" id="UP000308092"/>
    </source>
</evidence>
<dbReference type="VEuPathDB" id="FungiDB:EYZ11_003398"/>
<keyword evidence="1" id="KW-1133">Transmembrane helix</keyword>
<keyword evidence="1" id="KW-0472">Membrane</keyword>
<evidence type="ECO:0000313" key="2">
    <source>
        <dbReference type="EMBL" id="THC97135.1"/>
    </source>
</evidence>
<organism evidence="2 3">
    <name type="scientific">Aspergillus tanneri</name>
    <dbReference type="NCBI Taxonomy" id="1220188"/>
    <lineage>
        <taxon>Eukaryota</taxon>
        <taxon>Fungi</taxon>
        <taxon>Dikarya</taxon>
        <taxon>Ascomycota</taxon>
        <taxon>Pezizomycotina</taxon>
        <taxon>Eurotiomycetes</taxon>
        <taxon>Eurotiomycetidae</taxon>
        <taxon>Eurotiales</taxon>
        <taxon>Aspergillaceae</taxon>
        <taxon>Aspergillus</taxon>
        <taxon>Aspergillus subgen. Circumdati</taxon>
    </lineage>
</organism>
<keyword evidence="3" id="KW-1185">Reference proteome</keyword>
<evidence type="ECO:0000256" key="1">
    <source>
        <dbReference type="SAM" id="Phobius"/>
    </source>
</evidence>
<dbReference type="Proteomes" id="UP000308092">
    <property type="component" value="Unassembled WGS sequence"/>
</dbReference>
<protein>
    <submittedName>
        <fullName evidence="2">Uncharacterized protein</fullName>
    </submittedName>
</protein>
<reference evidence="2 3" key="1">
    <citation type="submission" date="2019-03" db="EMBL/GenBank/DDBJ databases">
        <title>The genome sequence of a newly discovered highly antifungal drug resistant Aspergillus species, Aspergillus tanneri NIH 1004.</title>
        <authorList>
            <person name="Mounaud S."/>
            <person name="Singh I."/>
            <person name="Joardar V."/>
            <person name="Pakala S."/>
            <person name="Pakala S."/>
            <person name="Venepally P."/>
            <person name="Hoover J."/>
            <person name="Nierman W."/>
            <person name="Chung J."/>
            <person name="Losada L."/>
        </authorList>
    </citation>
    <scope>NUCLEOTIDE SEQUENCE [LARGE SCALE GENOMIC DNA]</scope>
    <source>
        <strain evidence="2 3">NIH1004</strain>
    </source>
</reference>
<feature type="transmembrane region" description="Helical" evidence="1">
    <location>
        <begin position="31"/>
        <end position="54"/>
    </location>
</feature>
<dbReference type="AlphaFoldDB" id="A0A4S3JNL5"/>
<keyword evidence="1" id="KW-0812">Transmembrane</keyword>